<protein>
    <recommendedName>
        <fullName evidence="8 9">Chromosomal replication initiator protein DnaA</fullName>
    </recommendedName>
</protein>
<comment type="function">
    <text evidence="8 10">Plays an essential role in the initiation and regulation of chromosomal replication. ATP-DnaA binds to the origin of replication (oriC) to initiate formation of the DNA replication initiation complex once per cell cycle. Binds the DnaA box (a 9 base pair repeat at the origin) and separates the double-stranded (ds)DNA. Forms a right-handed helical filament on oriC DNA; dsDNA binds to the exterior of the filament while single-stranded (ss)DNA is stabiized in the filament's interior. The ATP-DnaA-oriC complex binds and stabilizes one strand of the AT-rich DNA unwinding element (DUE), permitting loading of DNA polymerase. After initiation quickly degrades to an ADP-DnaA complex that is not apt for DNA replication. Binds acidic phospholipids.</text>
</comment>
<comment type="caution">
    <text evidence="8">Lacks conserved residue(s) required for the propagation of feature annotation.</text>
</comment>
<organism evidence="14 15">
    <name type="scientific">Owenweeksia hongkongensis (strain DSM 17368 / CIP 108786 / JCM 12287 / NRRL B-23963 / UST20020801)</name>
    <dbReference type="NCBI Taxonomy" id="926562"/>
    <lineage>
        <taxon>Bacteria</taxon>
        <taxon>Pseudomonadati</taxon>
        <taxon>Bacteroidota</taxon>
        <taxon>Flavobacteriia</taxon>
        <taxon>Flavobacteriales</taxon>
        <taxon>Owenweeksiaceae</taxon>
        <taxon>Owenweeksia</taxon>
    </lineage>
</organism>
<dbReference type="GO" id="GO:0008289">
    <property type="term" value="F:lipid binding"/>
    <property type="evidence" value="ECO:0007669"/>
    <property type="project" value="UniProtKB-KW"/>
</dbReference>
<dbReference type="SMART" id="SM00760">
    <property type="entry name" value="Bac_DnaA_C"/>
    <property type="match status" value="1"/>
</dbReference>
<evidence type="ECO:0000256" key="7">
    <source>
        <dbReference type="ARBA" id="ARBA00023125"/>
    </source>
</evidence>
<gene>
    <name evidence="8" type="primary">dnaA</name>
    <name evidence="14" type="ordered locus">Oweho_0941</name>
</gene>
<dbReference type="Gene3D" id="3.40.50.300">
    <property type="entry name" value="P-loop containing nucleotide triphosphate hydrolases"/>
    <property type="match status" value="1"/>
</dbReference>
<comment type="domain">
    <text evidence="8">Domain I is involved in oligomerization and binding regulators, domain II is flexibile and of varying length in different bacteria, domain III forms the AAA+ region, while domain IV binds dsDNA.</text>
</comment>
<dbReference type="eggNOG" id="COG0593">
    <property type="taxonomic scope" value="Bacteria"/>
</dbReference>
<dbReference type="HOGENOM" id="CLU_026910_3_0_10"/>
<accession>G8R3D0</accession>
<keyword evidence="15" id="KW-1185">Reference proteome</keyword>
<dbReference type="InterPro" id="IPR038454">
    <property type="entry name" value="DnaA_N_sf"/>
</dbReference>
<keyword evidence="4 8" id="KW-0547">Nucleotide-binding</keyword>
<dbReference type="PANTHER" id="PTHR30050:SF2">
    <property type="entry name" value="CHROMOSOMAL REPLICATION INITIATOR PROTEIN DNAA"/>
    <property type="match status" value="1"/>
</dbReference>
<dbReference type="OrthoDB" id="9807019at2"/>
<dbReference type="PATRIC" id="fig|926562.3.peg.954"/>
<evidence type="ECO:0000313" key="15">
    <source>
        <dbReference type="Proteomes" id="UP000005631"/>
    </source>
</evidence>
<dbReference type="Gene3D" id="3.30.300.180">
    <property type="match status" value="1"/>
</dbReference>
<reference evidence="14 15" key="1">
    <citation type="journal article" date="2012" name="Stand. Genomic Sci.">
        <title>Genome sequence of the orange-pigmented seawater bacterium Owenweeksia hongkongensis type strain (UST20020801(T)).</title>
        <authorList>
            <person name="Riedel T."/>
            <person name="Held B."/>
            <person name="Nolan M."/>
            <person name="Lucas S."/>
            <person name="Lapidus A."/>
            <person name="Tice H."/>
            <person name="Del Rio T.G."/>
            <person name="Cheng J.F."/>
            <person name="Han C."/>
            <person name="Tapia R."/>
            <person name="Goodwin L.A."/>
            <person name="Pitluck S."/>
            <person name="Liolios K."/>
            <person name="Mavromatis K."/>
            <person name="Pagani I."/>
            <person name="Ivanova N."/>
            <person name="Mikhailova N."/>
            <person name="Pati A."/>
            <person name="Chen A."/>
            <person name="Palaniappan K."/>
            <person name="Rohde M."/>
            <person name="Tindall B.J."/>
            <person name="Detter J.C."/>
            <person name="Goker M."/>
            <person name="Woyke T."/>
            <person name="Bristow J."/>
            <person name="Eisen J.A."/>
            <person name="Markowitz V."/>
            <person name="Hugenholtz P."/>
            <person name="Klenk H.P."/>
            <person name="Kyrpides N.C."/>
        </authorList>
    </citation>
    <scope>NUCLEOTIDE SEQUENCE</scope>
    <source>
        <strain evidence="15">DSM 17368 / JCM 12287 / NRRL B-23963</strain>
    </source>
</reference>
<dbReference type="GO" id="GO:0003688">
    <property type="term" value="F:DNA replication origin binding"/>
    <property type="evidence" value="ECO:0007669"/>
    <property type="project" value="UniProtKB-UniRule"/>
</dbReference>
<dbReference type="GO" id="GO:0006270">
    <property type="term" value="P:DNA replication initiation"/>
    <property type="evidence" value="ECO:0007669"/>
    <property type="project" value="UniProtKB-UniRule"/>
</dbReference>
<comment type="subunit">
    <text evidence="8">Oligomerizes as a right-handed, spiral filament on DNA at oriC.</text>
</comment>
<dbReference type="Pfam" id="PF08299">
    <property type="entry name" value="Bac_DnaA_C"/>
    <property type="match status" value="1"/>
</dbReference>
<evidence type="ECO:0000256" key="2">
    <source>
        <dbReference type="ARBA" id="ARBA00022490"/>
    </source>
</evidence>
<comment type="similarity">
    <text evidence="1 8 11">Belongs to the DnaA family.</text>
</comment>
<dbReference type="InterPro" id="IPR010921">
    <property type="entry name" value="Trp_repressor/repl_initiator"/>
</dbReference>
<dbReference type="FunFam" id="3.40.50.300:FF:000668">
    <property type="entry name" value="Chromosomal replication initiator protein DnaA"/>
    <property type="match status" value="1"/>
</dbReference>
<keyword evidence="5 8" id="KW-0067">ATP-binding</keyword>
<dbReference type="InterPro" id="IPR027417">
    <property type="entry name" value="P-loop_NTPase"/>
</dbReference>
<evidence type="ECO:0000256" key="5">
    <source>
        <dbReference type="ARBA" id="ARBA00022840"/>
    </source>
</evidence>
<dbReference type="GO" id="GO:0005737">
    <property type="term" value="C:cytoplasm"/>
    <property type="evidence" value="ECO:0007669"/>
    <property type="project" value="UniProtKB-SubCell"/>
</dbReference>
<keyword evidence="3 8" id="KW-0235">DNA replication</keyword>
<dbReference type="Pfam" id="PF00308">
    <property type="entry name" value="Bac_DnaA"/>
    <property type="match status" value="1"/>
</dbReference>
<evidence type="ECO:0000259" key="13">
    <source>
        <dbReference type="SMART" id="SM00760"/>
    </source>
</evidence>
<dbReference type="HAMAP" id="MF_00377">
    <property type="entry name" value="DnaA_bact"/>
    <property type="match status" value="1"/>
</dbReference>
<dbReference type="RefSeq" id="WP_014201312.1">
    <property type="nucleotide sequence ID" value="NC_016599.1"/>
</dbReference>
<dbReference type="InterPro" id="IPR001957">
    <property type="entry name" value="Chromosome_initiator_DnaA"/>
</dbReference>
<keyword evidence="2 8" id="KW-0963">Cytoplasm</keyword>
<dbReference type="CDD" id="cd06571">
    <property type="entry name" value="Bac_DnaA_C"/>
    <property type="match status" value="1"/>
</dbReference>
<dbReference type="SUPFAM" id="SSF48295">
    <property type="entry name" value="TrpR-like"/>
    <property type="match status" value="1"/>
</dbReference>
<dbReference type="EMBL" id="CP003156">
    <property type="protein sequence ID" value="AEV31951.1"/>
    <property type="molecule type" value="Genomic_DNA"/>
</dbReference>
<feature type="binding site" evidence="8">
    <location>
        <position position="185"/>
    </location>
    <ligand>
        <name>ATP</name>
        <dbReference type="ChEBI" id="CHEBI:30616"/>
    </ligand>
</feature>
<dbReference type="PRINTS" id="PR00051">
    <property type="entry name" value="DNAA"/>
</dbReference>
<feature type="domain" description="Chromosomal replication initiator DnaA C-terminal" evidence="13">
    <location>
        <begin position="383"/>
        <end position="452"/>
    </location>
</feature>
<dbReference type="GO" id="GO:0005524">
    <property type="term" value="F:ATP binding"/>
    <property type="evidence" value="ECO:0007669"/>
    <property type="project" value="UniProtKB-UniRule"/>
</dbReference>
<feature type="binding site" evidence="8">
    <location>
        <position position="187"/>
    </location>
    <ligand>
        <name>ATP</name>
        <dbReference type="ChEBI" id="CHEBI:30616"/>
    </ligand>
</feature>
<dbReference type="InterPro" id="IPR013317">
    <property type="entry name" value="DnaA_dom"/>
</dbReference>
<evidence type="ECO:0000256" key="6">
    <source>
        <dbReference type="ARBA" id="ARBA00023121"/>
    </source>
</evidence>
<dbReference type="InterPro" id="IPR013159">
    <property type="entry name" value="DnaA_C"/>
</dbReference>
<evidence type="ECO:0000256" key="10">
    <source>
        <dbReference type="RuleBase" id="RU000577"/>
    </source>
</evidence>
<dbReference type="Gene3D" id="1.10.8.60">
    <property type="match status" value="1"/>
</dbReference>
<dbReference type="AlphaFoldDB" id="G8R3D0"/>
<evidence type="ECO:0000256" key="4">
    <source>
        <dbReference type="ARBA" id="ARBA00022741"/>
    </source>
</evidence>
<dbReference type="PANTHER" id="PTHR30050">
    <property type="entry name" value="CHROMOSOMAL REPLICATION INITIATOR PROTEIN DNAA"/>
    <property type="match status" value="1"/>
</dbReference>
<dbReference type="GO" id="GO:0006275">
    <property type="term" value="P:regulation of DNA replication"/>
    <property type="evidence" value="ECO:0007669"/>
    <property type="project" value="UniProtKB-UniRule"/>
</dbReference>
<dbReference type="KEGG" id="oho:Oweho_0941"/>
<evidence type="ECO:0000256" key="11">
    <source>
        <dbReference type="RuleBase" id="RU004227"/>
    </source>
</evidence>
<keyword evidence="6 8" id="KW-0446">Lipid-binding</keyword>
<evidence type="ECO:0000256" key="8">
    <source>
        <dbReference type="HAMAP-Rule" id="MF_00377"/>
    </source>
</evidence>
<evidence type="ECO:0000256" key="3">
    <source>
        <dbReference type="ARBA" id="ARBA00022705"/>
    </source>
</evidence>
<evidence type="ECO:0000259" key="12">
    <source>
        <dbReference type="SMART" id="SM00382"/>
    </source>
</evidence>
<dbReference type="Gene3D" id="1.10.1750.10">
    <property type="match status" value="1"/>
</dbReference>
<name>G8R3D0_OWEHD</name>
<dbReference type="InterPro" id="IPR024633">
    <property type="entry name" value="DnaA_N_dom"/>
</dbReference>
<evidence type="ECO:0000256" key="1">
    <source>
        <dbReference type="ARBA" id="ARBA00006583"/>
    </source>
</evidence>
<dbReference type="NCBIfam" id="TIGR00362">
    <property type="entry name" value="DnaA"/>
    <property type="match status" value="1"/>
</dbReference>
<dbReference type="InterPro" id="IPR003593">
    <property type="entry name" value="AAA+_ATPase"/>
</dbReference>
<keyword evidence="7 8" id="KW-0238">DNA-binding</keyword>
<proteinExistence type="inferred from homology"/>
<feature type="region of interest" description="Domain I, interacts with DnaA modulators" evidence="8">
    <location>
        <begin position="1"/>
        <end position="86"/>
    </location>
</feature>
<dbReference type="SUPFAM" id="SSF52540">
    <property type="entry name" value="P-loop containing nucleoside triphosphate hydrolases"/>
    <property type="match status" value="1"/>
</dbReference>
<dbReference type="SMART" id="SM00382">
    <property type="entry name" value="AAA"/>
    <property type="match status" value="1"/>
</dbReference>
<dbReference type="Proteomes" id="UP000005631">
    <property type="component" value="Chromosome"/>
</dbReference>
<feature type="binding site" evidence="8">
    <location>
        <position position="183"/>
    </location>
    <ligand>
        <name>ATP</name>
        <dbReference type="ChEBI" id="CHEBI:30616"/>
    </ligand>
</feature>
<feature type="binding site" evidence="8">
    <location>
        <position position="186"/>
    </location>
    <ligand>
        <name>ATP</name>
        <dbReference type="ChEBI" id="CHEBI:30616"/>
    </ligand>
</feature>
<dbReference type="STRING" id="926562.Oweho_0941"/>
<dbReference type="InterPro" id="IPR020591">
    <property type="entry name" value="Chromosome_initiator_DnaA-like"/>
</dbReference>
<dbReference type="CDD" id="cd00009">
    <property type="entry name" value="AAA"/>
    <property type="match status" value="1"/>
</dbReference>
<comment type="subcellular location">
    <subcellularLocation>
        <location evidence="8">Cytoplasm</location>
    </subcellularLocation>
</comment>
<evidence type="ECO:0000256" key="9">
    <source>
        <dbReference type="NCBIfam" id="TIGR00362"/>
    </source>
</evidence>
<dbReference type="GO" id="GO:0005886">
    <property type="term" value="C:plasma membrane"/>
    <property type="evidence" value="ECO:0007669"/>
    <property type="project" value="TreeGrafter"/>
</dbReference>
<feature type="domain" description="AAA+ ATPase" evidence="12">
    <location>
        <begin position="172"/>
        <end position="302"/>
    </location>
</feature>
<evidence type="ECO:0000313" key="14">
    <source>
        <dbReference type="EMBL" id="AEV31951.1"/>
    </source>
</evidence>
<dbReference type="Pfam" id="PF11638">
    <property type="entry name" value="DnaA_N"/>
    <property type="match status" value="1"/>
</dbReference>
<sequence>MELTAKTVWGNCLDYIKDNIPTQSFKTWFLPIKPLKLKDNVLSIQVPSKFFYEWLEENYIKLLKSAITRELGEDAKLVYSIVMENTYGNANPYTVKIPSSNRAPIKNPKVSMPVDIGDKGVKNPFIIPGLRKVHVESQLNPNYTFDNFVEGDCNRLARSAGYAVSNKPGGTSFNPLLIYGGNGLGKTHLAHSIGIEIKDKYPEKTVLYVSAEKFTQQFIDAIRNNTKNDFVHFYQMIDILIMDDVHSFAGKEKTQDVFFEIFNHLHQHGKQVILTSDRAPVDLQGMEQRLLSRFKWGLSADLQVPDLETRIAILHQKLYNDGVEMPADVIEYLAYSINSNVRELEGALISLLAQSSLNKKKITVELAKQMIDKFVKNTTREISIDYIQKVVCDYFDMPIDLLKSPTRKREIVQARQLAMYFSKQLTKASLASIGAQCGNKDHATVLHACRTVNNLAETDKRFKNYVEDLRKKLTLQ</sequence>
<feature type="region of interest" description="Domain IV, binds dsDNA" evidence="8">
    <location>
        <begin position="356"/>
        <end position="476"/>
    </location>
</feature>